<dbReference type="CDD" id="cd00093">
    <property type="entry name" value="HTH_XRE"/>
    <property type="match status" value="1"/>
</dbReference>
<dbReference type="SUPFAM" id="SSF47413">
    <property type="entry name" value="lambda repressor-like DNA-binding domains"/>
    <property type="match status" value="1"/>
</dbReference>
<comment type="caution">
    <text evidence="1">The sequence shown here is derived from an EMBL/GenBank/DDBJ whole genome shotgun (WGS) entry which is preliminary data.</text>
</comment>
<dbReference type="RefSeq" id="WP_378392834.1">
    <property type="nucleotide sequence ID" value="NZ_JBHLWM010000012.1"/>
</dbReference>
<evidence type="ECO:0000313" key="2">
    <source>
        <dbReference type="Proteomes" id="UP001589775"/>
    </source>
</evidence>
<protein>
    <recommendedName>
        <fullName evidence="3">XRE family transcriptional regulator</fullName>
    </recommendedName>
</protein>
<dbReference type="EMBL" id="JBHLWM010000012">
    <property type="protein sequence ID" value="MFC0243647.1"/>
    <property type="molecule type" value="Genomic_DNA"/>
</dbReference>
<name>A0ABV6EZJ0_9BRAD</name>
<dbReference type="InterPro" id="IPR001387">
    <property type="entry name" value="Cro/C1-type_HTH"/>
</dbReference>
<sequence length="84" mass="9116">MRFADWIIYANTTNAEFARRAGWSSETVRRYRTGEREPGTAEMAAIFNLTGGLVTPNDWAGVGHRPGVETAADALPSSTEQVAS</sequence>
<reference evidence="1 2" key="1">
    <citation type="submission" date="2024-09" db="EMBL/GenBank/DDBJ databases">
        <authorList>
            <person name="Sun Q."/>
            <person name="Mori K."/>
        </authorList>
    </citation>
    <scope>NUCLEOTIDE SEQUENCE [LARGE SCALE GENOMIC DNA]</scope>
    <source>
        <strain evidence="1 2">KCTC 23279</strain>
    </source>
</reference>
<evidence type="ECO:0008006" key="3">
    <source>
        <dbReference type="Google" id="ProtNLM"/>
    </source>
</evidence>
<accession>A0ABV6EZJ0</accession>
<dbReference type="Proteomes" id="UP001589775">
    <property type="component" value="Unassembled WGS sequence"/>
</dbReference>
<dbReference type="InterPro" id="IPR010982">
    <property type="entry name" value="Lambda_DNA-bd_dom_sf"/>
</dbReference>
<proteinExistence type="predicted"/>
<evidence type="ECO:0000313" key="1">
    <source>
        <dbReference type="EMBL" id="MFC0243647.1"/>
    </source>
</evidence>
<gene>
    <name evidence="1" type="ORF">ACFFJ6_24405</name>
</gene>
<keyword evidence="2" id="KW-1185">Reference proteome</keyword>
<organism evidence="1 2">
    <name type="scientific">Rhodopseudomonas telluris</name>
    <dbReference type="NCBI Taxonomy" id="644215"/>
    <lineage>
        <taxon>Bacteria</taxon>
        <taxon>Pseudomonadati</taxon>
        <taxon>Pseudomonadota</taxon>
        <taxon>Alphaproteobacteria</taxon>
        <taxon>Hyphomicrobiales</taxon>
        <taxon>Nitrobacteraceae</taxon>
        <taxon>Rhodopseudomonas</taxon>
    </lineage>
</organism>